<gene>
    <name evidence="3" type="primary">Contig9456.g10118</name>
    <name evidence="3" type="ORF">STYLEM_8371</name>
</gene>
<feature type="compositionally biased region" description="Low complexity" evidence="1">
    <location>
        <begin position="484"/>
        <end position="494"/>
    </location>
</feature>
<dbReference type="Proteomes" id="UP000039865">
    <property type="component" value="Unassembled WGS sequence"/>
</dbReference>
<keyword evidence="2" id="KW-0812">Transmembrane</keyword>
<evidence type="ECO:0000256" key="1">
    <source>
        <dbReference type="SAM" id="MobiDB-lite"/>
    </source>
</evidence>
<feature type="transmembrane region" description="Helical" evidence="2">
    <location>
        <begin position="145"/>
        <end position="165"/>
    </location>
</feature>
<keyword evidence="4" id="KW-1185">Reference proteome</keyword>
<keyword evidence="2" id="KW-0472">Membrane</keyword>
<organism evidence="3 4">
    <name type="scientific">Stylonychia lemnae</name>
    <name type="common">Ciliate</name>
    <dbReference type="NCBI Taxonomy" id="5949"/>
    <lineage>
        <taxon>Eukaryota</taxon>
        <taxon>Sar</taxon>
        <taxon>Alveolata</taxon>
        <taxon>Ciliophora</taxon>
        <taxon>Intramacronucleata</taxon>
        <taxon>Spirotrichea</taxon>
        <taxon>Stichotrichia</taxon>
        <taxon>Sporadotrichida</taxon>
        <taxon>Oxytrichidae</taxon>
        <taxon>Stylonychinae</taxon>
        <taxon>Stylonychia</taxon>
    </lineage>
</organism>
<keyword evidence="2" id="KW-1133">Transmembrane helix</keyword>
<dbReference type="PANTHER" id="PTHR36329">
    <property type="entry name" value="TRANSMEMBRANE PROTEIN"/>
    <property type="match status" value="1"/>
</dbReference>
<dbReference type="OrthoDB" id="346562at2759"/>
<feature type="transmembrane region" description="Helical" evidence="2">
    <location>
        <begin position="298"/>
        <end position="316"/>
    </location>
</feature>
<feature type="transmembrane region" description="Helical" evidence="2">
    <location>
        <begin position="238"/>
        <end position="258"/>
    </location>
</feature>
<dbReference type="InParanoid" id="A0A078AES8"/>
<sequence length="518" mass="59852">MCYVNQWQNFTDHCLQILPKENWDASRGPSNIEGLIFITNDFISSNQTYTQPEIISLISQSSGDKLKKYSYNSQYTSAANDGTNFQISIDHVYINRCFLLNPIWPTYMALTGVWFIILVSWWYYTFIYRKLHSLYMQKTMTIIPVCKILECLIQGLFLNACPWISTTEPSEKYLDMARISIVTITYTILLAILFLISKGWNTTAFQLTRNQATYLTMIMGAVYLTYSAYFLSADFVGISYFMRALMALLYLALGLTNLKNLRLTVKMIQTYASSSSRDNPNDIMIPALKLKESMLKKFAVCILGYFILKVIKYGIISFLNDETLSERFSLSVQCFDLLFLAGSLFIFRSRVWPSFFRIGMNEINVCLLLIKFIIKVPLLNGQEGQVRQNFAPMLETHISPELFSENYIDHDDRCDSIGSNEVVVILNPTRYNIDEDDDDEDMISSLNDSREQIEKPELENIEPNDIMQQMKIAYKEKSNRNNRNRANNRGTGRRSIFGSNREGSDSTDDDIEEDVRHY</sequence>
<protein>
    <submittedName>
        <fullName evidence="3">Uncharacterized protein</fullName>
    </submittedName>
</protein>
<feature type="transmembrane region" description="Helical" evidence="2">
    <location>
        <begin position="104"/>
        <end position="124"/>
    </location>
</feature>
<feature type="transmembrane region" description="Helical" evidence="2">
    <location>
        <begin position="212"/>
        <end position="232"/>
    </location>
</feature>
<feature type="region of interest" description="Disordered" evidence="1">
    <location>
        <begin position="476"/>
        <end position="518"/>
    </location>
</feature>
<reference evidence="3 4" key="1">
    <citation type="submission" date="2014-06" db="EMBL/GenBank/DDBJ databases">
        <authorList>
            <person name="Swart Estienne"/>
        </authorList>
    </citation>
    <scope>NUCLEOTIDE SEQUENCE [LARGE SCALE GENOMIC DNA]</scope>
    <source>
        <strain evidence="3 4">130c</strain>
    </source>
</reference>
<proteinExistence type="predicted"/>
<evidence type="ECO:0000256" key="2">
    <source>
        <dbReference type="SAM" id="Phobius"/>
    </source>
</evidence>
<dbReference type="AlphaFoldDB" id="A0A078AES8"/>
<feature type="transmembrane region" description="Helical" evidence="2">
    <location>
        <begin position="177"/>
        <end position="200"/>
    </location>
</feature>
<dbReference type="EMBL" id="CCKQ01007942">
    <property type="protein sequence ID" value="CDW79383.1"/>
    <property type="molecule type" value="Genomic_DNA"/>
</dbReference>
<feature type="compositionally biased region" description="Acidic residues" evidence="1">
    <location>
        <begin position="505"/>
        <end position="518"/>
    </location>
</feature>
<dbReference type="PANTHER" id="PTHR36329:SF1">
    <property type="entry name" value="TRANSMEMBRANE PROTEIN"/>
    <property type="match status" value="1"/>
</dbReference>
<feature type="transmembrane region" description="Helical" evidence="2">
    <location>
        <begin position="328"/>
        <end position="347"/>
    </location>
</feature>
<accession>A0A078AES8</accession>
<name>A0A078AES8_STYLE</name>
<evidence type="ECO:0000313" key="4">
    <source>
        <dbReference type="Proteomes" id="UP000039865"/>
    </source>
</evidence>
<evidence type="ECO:0000313" key="3">
    <source>
        <dbReference type="EMBL" id="CDW79383.1"/>
    </source>
</evidence>